<comment type="caution">
    <text evidence="1">The sequence shown here is derived from an EMBL/GenBank/DDBJ whole genome shotgun (WGS) entry which is preliminary data.</text>
</comment>
<dbReference type="Proteomes" id="UP001165960">
    <property type="component" value="Unassembled WGS sequence"/>
</dbReference>
<protein>
    <submittedName>
        <fullName evidence="1">Uncharacterized protein</fullName>
    </submittedName>
</protein>
<reference evidence="1" key="1">
    <citation type="submission" date="2022-04" db="EMBL/GenBank/DDBJ databases">
        <title>Genome of the entomopathogenic fungus Entomophthora muscae.</title>
        <authorList>
            <person name="Elya C."/>
            <person name="Lovett B.R."/>
            <person name="Lee E."/>
            <person name="Macias A.M."/>
            <person name="Hajek A.E."/>
            <person name="De Bivort B.L."/>
            <person name="Kasson M.T."/>
            <person name="De Fine Licht H.H."/>
            <person name="Stajich J.E."/>
        </authorList>
    </citation>
    <scope>NUCLEOTIDE SEQUENCE</scope>
    <source>
        <strain evidence="1">Berkeley</strain>
    </source>
</reference>
<dbReference type="EMBL" id="QTSX02001527">
    <property type="protein sequence ID" value="KAJ9080736.1"/>
    <property type="molecule type" value="Genomic_DNA"/>
</dbReference>
<organism evidence="1 2">
    <name type="scientific">Entomophthora muscae</name>
    <dbReference type="NCBI Taxonomy" id="34485"/>
    <lineage>
        <taxon>Eukaryota</taxon>
        <taxon>Fungi</taxon>
        <taxon>Fungi incertae sedis</taxon>
        <taxon>Zoopagomycota</taxon>
        <taxon>Entomophthoromycotina</taxon>
        <taxon>Entomophthoromycetes</taxon>
        <taxon>Entomophthorales</taxon>
        <taxon>Entomophthoraceae</taxon>
        <taxon>Entomophthora</taxon>
    </lineage>
</organism>
<evidence type="ECO:0000313" key="2">
    <source>
        <dbReference type="Proteomes" id="UP001165960"/>
    </source>
</evidence>
<evidence type="ECO:0000313" key="1">
    <source>
        <dbReference type="EMBL" id="KAJ9080736.1"/>
    </source>
</evidence>
<name>A0ACC2U1V0_9FUNG</name>
<gene>
    <name evidence="1" type="ORF">DSO57_1021804</name>
</gene>
<proteinExistence type="predicted"/>
<keyword evidence="2" id="KW-1185">Reference proteome</keyword>
<accession>A0ACC2U1V0</accession>
<sequence>MSFVLSSLGKAINAFRTLFSSPSSSFHANCFYCNSNLFFYGFDYGTGKPFDPYSYTCFKCDSLNVRDSNGDIVDHVPEMFEEKPASSLGLRISRPQYSYSKSEVPYCEACITNRESNLKVLSDYSPWRCYPEFGVGRVSATEFKALVDAKYPLSCKICSIRNQKLLRNIREKALDFYERTIHLFNAKKKEPRTRYYSELTKTQLLVRNCLHFVISLNFWIWNFFFLGLILYGYFMYRDVDLLLAQFSKLTWERIDNYFAYDKDSDTLNSSYKVLLALFALNNTLLYCPTALNALRFSPDILGEIRALRDKFYSRWFSLWRHRFAHIFFVVLFLYAEEYYGVSLLLKEATPLNWPYSIPSLILMLDLTWLLVIELMFIRVYFTLVDEAKEIVDLNLPDKLMTRKVCSLITSLEEQSNESQPMEVLTALFSGFTLNDQYT</sequence>